<dbReference type="AlphaFoldDB" id="A0A3N4JHW2"/>
<feature type="region of interest" description="Disordered" evidence="1">
    <location>
        <begin position="1"/>
        <end position="23"/>
    </location>
</feature>
<feature type="compositionally biased region" description="Low complexity" evidence="1">
    <location>
        <begin position="1"/>
        <end position="19"/>
    </location>
</feature>
<organism evidence="2 3">
    <name type="scientific">Choiromyces venosus 120613-1</name>
    <dbReference type="NCBI Taxonomy" id="1336337"/>
    <lineage>
        <taxon>Eukaryota</taxon>
        <taxon>Fungi</taxon>
        <taxon>Dikarya</taxon>
        <taxon>Ascomycota</taxon>
        <taxon>Pezizomycotina</taxon>
        <taxon>Pezizomycetes</taxon>
        <taxon>Pezizales</taxon>
        <taxon>Tuberaceae</taxon>
        <taxon>Choiromyces</taxon>
    </lineage>
</organism>
<dbReference type="Proteomes" id="UP000276215">
    <property type="component" value="Unassembled WGS sequence"/>
</dbReference>
<name>A0A3N4JHW2_9PEZI</name>
<evidence type="ECO:0000313" key="2">
    <source>
        <dbReference type="EMBL" id="RPA97856.1"/>
    </source>
</evidence>
<dbReference type="EMBL" id="ML120401">
    <property type="protein sequence ID" value="RPA97856.1"/>
    <property type="molecule type" value="Genomic_DNA"/>
</dbReference>
<dbReference type="PANTHER" id="PTHR36826">
    <property type="entry name" value="PROTEIN ECM13"/>
    <property type="match status" value="1"/>
</dbReference>
<feature type="region of interest" description="Disordered" evidence="1">
    <location>
        <begin position="90"/>
        <end position="132"/>
    </location>
</feature>
<accession>A0A3N4JHW2</accession>
<proteinExistence type="predicted"/>
<feature type="region of interest" description="Disordered" evidence="1">
    <location>
        <begin position="150"/>
        <end position="257"/>
    </location>
</feature>
<dbReference type="InterPro" id="IPR037738">
    <property type="entry name" value="Ecm13-like"/>
</dbReference>
<gene>
    <name evidence="2" type="ORF">L873DRAFT_1790767</name>
</gene>
<dbReference type="STRING" id="1336337.A0A3N4JHW2"/>
<evidence type="ECO:0000313" key="3">
    <source>
        <dbReference type="Proteomes" id="UP000276215"/>
    </source>
</evidence>
<sequence>MTSYHPSPRSPHSPQSLQLRQSPEKMSITQTFYLAHKARGKLSSEAARQDHNLRLLVGHANLLDTLMVHLSEAERDQERWFNTMVRGNEESREYRDLPETIEEEPEEYGSLAADYDSDSDSSEESDDEEMEDVDVTYTLTREPSYKYYQPQETIVGVSEVGEDYEEDEETEDEDEVDEDGMFSLTRTRSRRPPSLCSDYSDDEEEESIPPSPPQPTIPHPPLSRKQHSYFAEQHGSEPRGLFEYYEPQRTPAMISSY</sequence>
<dbReference type="PANTHER" id="PTHR36826:SF1">
    <property type="entry name" value="PROTEIN ECM13"/>
    <property type="match status" value="1"/>
</dbReference>
<feature type="compositionally biased region" description="Acidic residues" evidence="1">
    <location>
        <begin position="115"/>
        <end position="132"/>
    </location>
</feature>
<feature type="compositionally biased region" description="Acidic residues" evidence="1">
    <location>
        <begin position="160"/>
        <end position="180"/>
    </location>
</feature>
<evidence type="ECO:0000256" key="1">
    <source>
        <dbReference type="SAM" id="MobiDB-lite"/>
    </source>
</evidence>
<keyword evidence="3" id="KW-1185">Reference proteome</keyword>
<dbReference type="OrthoDB" id="5431245at2759"/>
<reference evidence="2 3" key="1">
    <citation type="journal article" date="2018" name="Nat. Ecol. Evol.">
        <title>Pezizomycetes genomes reveal the molecular basis of ectomycorrhizal truffle lifestyle.</title>
        <authorList>
            <person name="Murat C."/>
            <person name="Payen T."/>
            <person name="Noel B."/>
            <person name="Kuo A."/>
            <person name="Morin E."/>
            <person name="Chen J."/>
            <person name="Kohler A."/>
            <person name="Krizsan K."/>
            <person name="Balestrini R."/>
            <person name="Da Silva C."/>
            <person name="Montanini B."/>
            <person name="Hainaut M."/>
            <person name="Levati E."/>
            <person name="Barry K.W."/>
            <person name="Belfiori B."/>
            <person name="Cichocki N."/>
            <person name="Clum A."/>
            <person name="Dockter R.B."/>
            <person name="Fauchery L."/>
            <person name="Guy J."/>
            <person name="Iotti M."/>
            <person name="Le Tacon F."/>
            <person name="Lindquist E.A."/>
            <person name="Lipzen A."/>
            <person name="Malagnac F."/>
            <person name="Mello A."/>
            <person name="Molinier V."/>
            <person name="Miyauchi S."/>
            <person name="Poulain J."/>
            <person name="Riccioni C."/>
            <person name="Rubini A."/>
            <person name="Sitrit Y."/>
            <person name="Splivallo R."/>
            <person name="Traeger S."/>
            <person name="Wang M."/>
            <person name="Zifcakova L."/>
            <person name="Wipf D."/>
            <person name="Zambonelli A."/>
            <person name="Paolocci F."/>
            <person name="Nowrousian M."/>
            <person name="Ottonello S."/>
            <person name="Baldrian P."/>
            <person name="Spatafora J.W."/>
            <person name="Henrissat B."/>
            <person name="Nagy L.G."/>
            <person name="Aury J.M."/>
            <person name="Wincker P."/>
            <person name="Grigoriev I.V."/>
            <person name="Bonfante P."/>
            <person name="Martin F.M."/>
        </authorList>
    </citation>
    <scope>NUCLEOTIDE SEQUENCE [LARGE SCALE GENOMIC DNA]</scope>
    <source>
        <strain evidence="2 3">120613-1</strain>
    </source>
</reference>
<protein>
    <submittedName>
        <fullName evidence="2">Uncharacterized protein</fullName>
    </submittedName>
</protein>
<feature type="compositionally biased region" description="Pro residues" evidence="1">
    <location>
        <begin position="209"/>
        <end position="221"/>
    </location>
</feature>